<dbReference type="GO" id="GO:0008654">
    <property type="term" value="P:phospholipid biosynthetic process"/>
    <property type="evidence" value="ECO:0007669"/>
    <property type="project" value="InterPro"/>
</dbReference>
<organism evidence="2 3">
    <name type="scientific">Aspergillus tanneri</name>
    <dbReference type="NCBI Taxonomy" id="1220188"/>
    <lineage>
        <taxon>Eukaryota</taxon>
        <taxon>Fungi</taxon>
        <taxon>Dikarya</taxon>
        <taxon>Ascomycota</taxon>
        <taxon>Pezizomycotina</taxon>
        <taxon>Eurotiomycetes</taxon>
        <taxon>Eurotiomycetidae</taxon>
        <taxon>Eurotiales</taxon>
        <taxon>Aspergillaceae</taxon>
        <taxon>Aspergillus</taxon>
        <taxon>Aspergillus subgen. Circumdati</taxon>
    </lineage>
</organism>
<dbReference type="Gene3D" id="3.40.50.720">
    <property type="entry name" value="NAD(P)-binding Rossmann-like Domain"/>
    <property type="match status" value="4"/>
</dbReference>
<proteinExistence type="predicted"/>
<dbReference type="Pfam" id="PF07994">
    <property type="entry name" value="NAD_binding_5"/>
    <property type="match status" value="3"/>
</dbReference>
<evidence type="ECO:0000256" key="1">
    <source>
        <dbReference type="SAM" id="MobiDB-lite"/>
    </source>
</evidence>
<evidence type="ECO:0000313" key="3">
    <source>
        <dbReference type="Proteomes" id="UP000324241"/>
    </source>
</evidence>
<reference evidence="2 3" key="1">
    <citation type="submission" date="2019-08" db="EMBL/GenBank/DDBJ databases">
        <title>The genome sequence of a newly discovered highly antifungal drug resistant Aspergillus species, Aspergillus tanneri NIH 1004.</title>
        <authorList>
            <person name="Mounaud S."/>
            <person name="Singh I."/>
            <person name="Joardar V."/>
            <person name="Pakala S."/>
            <person name="Pakala S."/>
            <person name="Venepally P."/>
            <person name="Chung J.K."/>
            <person name="Losada L."/>
            <person name="Nierman W.C."/>
        </authorList>
    </citation>
    <scope>NUCLEOTIDE SEQUENCE [LARGE SCALE GENOMIC DNA]</scope>
    <source>
        <strain evidence="2 3">NIH1004</strain>
    </source>
</reference>
<accession>A0A5M9MIB5</accession>
<dbReference type="Proteomes" id="UP000324241">
    <property type="component" value="Unassembled WGS sequence"/>
</dbReference>
<dbReference type="SUPFAM" id="SSF51735">
    <property type="entry name" value="NAD(P)-binding Rossmann-fold domains"/>
    <property type="match status" value="1"/>
</dbReference>
<dbReference type="VEuPathDB" id="FungiDB:EYZ11_000249"/>
<dbReference type="InterPro" id="IPR002587">
    <property type="entry name" value="Myo-inos-1-P_Synthase"/>
</dbReference>
<dbReference type="InterPro" id="IPR036291">
    <property type="entry name" value="NAD(P)-bd_dom_sf"/>
</dbReference>
<feature type="region of interest" description="Disordered" evidence="1">
    <location>
        <begin position="247"/>
        <end position="272"/>
    </location>
</feature>
<dbReference type="GO" id="GO:0006021">
    <property type="term" value="P:inositol biosynthetic process"/>
    <property type="evidence" value="ECO:0007669"/>
    <property type="project" value="InterPro"/>
</dbReference>
<sequence length="408" mass="45345">MAVRNLQVKVNSNVEYTEDFIRSRALYRGAIASKNEDGTLLAAHYEKAYEFNTNRKVPRMGIMLVCLGGNNGTTMTAGIIANRLGLTWATREGQQPANYYGSLVMGSTIKLAGRWDIGYLNLAEAADHAAVLESVLKDHIPKELATIKPLPSIYYPDFVAANQGARANNVLAEKPSHGLNMVLVLWKANTEPYAEIIPCVNQTPDELILEKAAFINGSPQNTLVPGVVDLASRQKAYIAGDDFKSGLTDQEESRYSGVPHQRGYPSQVNRQLQPPRQLRWLQPERTQPHSPILSCDQISPRGRRNKRALDEYYDDIFLGEHQTISFFNVCEDSLLASPLILDLVILAEIARISLRFHSALSLLSYMLNEPMTPPGVLVVNALGKQRTALTNYFRLIIGLEPESEVVLE</sequence>
<comment type="caution">
    <text evidence="2">The sequence shown here is derived from an EMBL/GenBank/DDBJ whole genome shotgun (WGS) entry which is preliminary data.</text>
</comment>
<dbReference type="PANTHER" id="PTHR11510">
    <property type="entry name" value="MYO-INOSITOL-1 PHOSPHATE SYNTHASE"/>
    <property type="match status" value="1"/>
</dbReference>
<evidence type="ECO:0000313" key="2">
    <source>
        <dbReference type="EMBL" id="KAA8642647.1"/>
    </source>
</evidence>
<dbReference type="RefSeq" id="XP_033422009.1">
    <property type="nucleotide sequence ID" value="XM_033576154.1"/>
</dbReference>
<name>A0A5M9MIB5_9EURO</name>
<dbReference type="OrthoDB" id="2887at2759"/>
<gene>
    <name evidence="2" type="primary">INO1_2</name>
    <name evidence="2" type="ORF">ATNIH1004_011592</name>
</gene>
<dbReference type="AlphaFoldDB" id="A0A5M9MIB5"/>
<dbReference type="GeneID" id="54334293"/>
<dbReference type="GO" id="GO:0004512">
    <property type="term" value="F:inositol-3-phosphate synthase activity"/>
    <property type="evidence" value="ECO:0007669"/>
    <property type="project" value="InterPro"/>
</dbReference>
<protein>
    <submittedName>
        <fullName evidence="2">Myo-inositol-1-phosphate synthase</fullName>
    </submittedName>
</protein>
<dbReference type="EMBL" id="QUQM01000008">
    <property type="protein sequence ID" value="KAA8642647.1"/>
    <property type="molecule type" value="Genomic_DNA"/>
</dbReference>